<protein>
    <submittedName>
        <fullName evidence="2">Uncharacterized protein</fullName>
    </submittedName>
</protein>
<feature type="region of interest" description="Disordered" evidence="1">
    <location>
        <begin position="36"/>
        <end position="56"/>
    </location>
</feature>
<reference evidence="2" key="1">
    <citation type="submission" date="2022-10" db="EMBL/GenBank/DDBJ databases">
        <title>Cytochrome P450 Catalyzes Benzene Ring Formation in the Biosynthesis of Trialkyl-Substituted Aromatic Polyketides.</title>
        <authorList>
            <person name="Zhao E."/>
            <person name="Ge H."/>
        </authorList>
    </citation>
    <scope>NUCLEOTIDE SEQUENCE</scope>
    <source>
        <strain evidence="2">NA0869</strain>
    </source>
</reference>
<organism evidence="2 3">
    <name type="scientific">Streptomyces peucetius</name>
    <dbReference type="NCBI Taxonomy" id="1950"/>
    <lineage>
        <taxon>Bacteria</taxon>
        <taxon>Bacillati</taxon>
        <taxon>Actinomycetota</taxon>
        <taxon>Actinomycetes</taxon>
        <taxon>Kitasatosporales</taxon>
        <taxon>Streptomycetaceae</taxon>
        <taxon>Streptomyces</taxon>
    </lineage>
</organism>
<sequence length="56" mass="6165">MIEEGNRRTQQVIDNDPVMPFMLRLRDQSEPRGLPALTAHIPIPAGRANAQGRDGG</sequence>
<evidence type="ECO:0000313" key="2">
    <source>
        <dbReference type="EMBL" id="UYQ62955.1"/>
    </source>
</evidence>
<dbReference type="Proteomes" id="UP001163878">
    <property type="component" value="Chromosome"/>
</dbReference>
<gene>
    <name evidence="2" type="ORF">OGH68_16665</name>
</gene>
<evidence type="ECO:0000313" key="3">
    <source>
        <dbReference type="Proteomes" id="UP001163878"/>
    </source>
</evidence>
<keyword evidence="3" id="KW-1185">Reference proteome</keyword>
<dbReference type="RefSeq" id="WP_264244850.1">
    <property type="nucleotide sequence ID" value="NZ_CP107567.1"/>
</dbReference>
<name>A0ABY6I9S9_STRPE</name>
<proteinExistence type="predicted"/>
<accession>A0ABY6I9S9</accession>
<dbReference type="EMBL" id="CP107567">
    <property type="protein sequence ID" value="UYQ62955.1"/>
    <property type="molecule type" value="Genomic_DNA"/>
</dbReference>
<evidence type="ECO:0000256" key="1">
    <source>
        <dbReference type="SAM" id="MobiDB-lite"/>
    </source>
</evidence>